<organism evidence="1 2">
    <name type="scientific">Acetanaerobacterium elongatum</name>
    <dbReference type="NCBI Taxonomy" id="258515"/>
    <lineage>
        <taxon>Bacteria</taxon>
        <taxon>Bacillati</taxon>
        <taxon>Bacillota</taxon>
        <taxon>Clostridia</taxon>
        <taxon>Eubacteriales</taxon>
        <taxon>Oscillospiraceae</taxon>
        <taxon>Acetanaerobacterium</taxon>
    </lineage>
</organism>
<dbReference type="Proteomes" id="UP000199182">
    <property type="component" value="Unassembled WGS sequence"/>
</dbReference>
<keyword evidence="2" id="KW-1185">Reference proteome</keyword>
<proteinExistence type="predicted"/>
<reference evidence="1 2" key="1">
    <citation type="submission" date="2016-10" db="EMBL/GenBank/DDBJ databases">
        <authorList>
            <person name="de Groot N.N."/>
        </authorList>
    </citation>
    <scope>NUCLEOTIDE SEQUENCE [LARGE SCALE GENOMIC DNA]</scope>
    <source>
        <strain evidence="1 2">CGMCC 1.5012</strain>
    </source>
</reference>
<accession>A0A1G9WPQ3</accession>
<dbReference type="AlphaFoldDB" id="A0A1G9WPQ3"/>
<name>A0A1G9WPQ3_9FIRM</name>
<dbReference type="RefSeq" id="WP_143008030.1">
    <property type="nucleotide sequence ID" value="NZ_FNID01000006.1"/>
</dbReference>
<dbReference type="OrthoDB" id="2607829at2"/>
<evidence type="ECO:0000313" key="2">
    <source>
        <dbReference type="Proteomes" id="UP000199182"/>
    </source>
</evidence>
<dbReference type="STRING" id="258515.SAMN05192585_10681"/>
<sequence length="159" mass="18747">MFDLIILSVNQKTKSKEILNNTNIYLEYNQKYCDIWKFMTLSDGTWYNLSADKDEVGGTKICKYIDEKCSLTLDWVEKKYLEDITPYTIENQYMDSFIAILNHLVQQSPVKMIYVLARYQSYDKEIVLGTFTVNEFINLMSQRKIHSNICYIITGNLIM</sequence>
<dbReference type="EMBL" id="FNID01000006">
    <property type="protein sequence ID" value="SDM86502.1"/>
    <property type="molecule type" value="Genomic_DNA"/>
</dbReference>
<protein>
    <submittedName>
        <fullName evidence="1">Uncharacterized protein</fullName>
    </submittedName>
</protein>
<evidence type="ECO:0000313" key="1">
    <source>
        <dbReference type="EMBL" id="SDM86502.1"/>
    </source>
</evidence>
<gene>
    <name evidence="1" type="ORF">SAMN05192585_10681</name>
</gene>